<comment type="caution">
    <text evidence="2">The sequence shown here is derived from an EMBL/GenBank/DDBJ whole genome shotgun (WGS) entry which is preliminary data.</text>
</comment>
<protein>
    <submittedName>
        <fullName evidence="2">Uncharacterized protein</fullName>
    </submittedName>
</protein>
<organism evidence="2 3">
    <name type="scientific">Eleutherodactylus coqui</name>
    <name type="common">Puerto Rican coqui</name>
    <dbReference type="NCBI Taxonomy" id="57060"/>
    <lineage>
        <taxon>Eukaryota</taxon>
        <taxon>Metazoa</taxon>
        <taxon>Chordata</taxon>
        <taxon>Craniata</taxon>
        <taxon>Vertebrata</taxon>
        <taxon>Euteleostomi</taxon>
        <taxon>Amphibia</taxon>
        <taxon>Batrachia</taxon>
        <taxon>Anura</taxon>
        <taxon>Neobatrachia</taxon>
        <taxon>Hyloidea</taxon>
        <taxon>Eleutherodactylidae</taxon>
        <taxon>Eleutherodactylinae</taxon>
        <taxon>Eleutherodactylus</taxon>
        <taxon>Eleutherodactylus</taxon>
    </lineage>
</organism>
<feature type="region of interest" description="Disordered" evidence="1">
    <location>
        <begin position="1"/>
        <end position="21"/>
    </location>
</feature>
<evidence type="ECO:0000313" key="3">
    <source>
        <dbReference type="Proteomes" id="UP000770717"/>
    </source>
</evidence>
<gene>
    <name evidence="2" type="ORF">GDO78_021990</name>
</gene>
<accession>A0A8J6BMY9</accession>
<evidence type="ECO:0000313" key="2">
    <source>
        <dbReference type="EMBL" id="KAG9463318.1"/>
    </source>
</evidence>
<dbReference type="Proteomes" id="UP000770717">
    <property type="component" value="Unassembled WGS sequence"/>
</dbReference>
<dbReference type="EMBL" id="WNTK01007267">
    <property type="protein sequence ID" value="KAG9463318.1"/>
    <property type="molecule type" value="Genomic_DNA"/>
</dbReference>
<proteinExistence type="predicted"/>
<reference evidence="2" key="1">
    <citation type="thesis" date="2020" institute="ProQuest LLC" country="789 East Eisenhower Parkway, Ann Arbor, MI, USA">
        <title>Comparative Genomics and Chromosome Evolution.</title>
        <authorList>
            <person name="Mudd A.B."/>
        </authorList>
    </citation>
    <scope>NUCLEOTIDE SEQUENCE</scope>
    <source>
        <strain evidence="2">HN-11 Male</strain>
        <tissue evidence="2">Kidney and liver</tissue>
    </source>
</reference>
<keyword evidence="3" id="KW-1185">Reference proteome</keyword>
<dbReference type="AlphaFoldDB" id="A0A8J6BMY9"/>
<sequence length="86" mass="9351">MPPGSSAGGHSVSLVTPPPPNRPLIWLPCRSWKVSFHLLSWVPANSCPPCSCCHYSSLPGHRCCLVFPSRCPLLQIHSVPLRALVL</sequence>
<name>A0A8J6BMY9_ELECQ</name>
<evidence type="ECO:0000256" key="1">
    <source>
        <dbReference type="SAM" id="MobiDB-lite"/>
    </source>
</evidence>